<evidence type="ECO:0000313" key="2">
    <source>
        <dbReference type="EMBL" id="KAG2424997.1"/>
    </source>
</evidence>
<evidence type="ECO:0000256" key="1">
    <source>
        <dbReference type="SAM" id="MobiDB-lite"/>
    </source>
</evidence>
<reference evidence="2" key="1">
    <citation type="journal article" date="2020" name="bioRxiv">
        <title>Comparative genomics of Chlamydomonas.</title>
        <authorList>
            <person name="Craig R.J."/>
            <person name="Hasan A.R."/>
            <person name="Ness R.W."/>
            <person name="Keightley P.D."/>
        </authorList>
    </citation>
    <scope>NUCLEOTIDE SEQUENCE</scope>
    <source>
        <strain evidence="2">SAG 7.73</strain>
    </source>
</reference>
<feature type="compositionally biased region" description="Polar residues" evidence="1">
    <location>
        <begin position="37"/>
        <end position="46"/>
    </location>
</feature>
<feature type="region of interest" description="Disordered" evidence="1">
    <location>
        <begin position="1"/>
        <end position="52"/>
    </location>
</feature>
<feature type="compositionally biased region" description="Low complexity" evidence="1">
    <location>
        <begin position="1"/>
        <end position="16"/>
    </location>
</feature>
<organism evidence="2 3">
    <name type="scientific">Chlamydomonas incerta</name>
    <dbReference type="NCBI Taxonomy" id="51695"/>
    <lineage>
        <taxon>Eukaryota</taxon>
        <taxon>Viridiplantae</taxon>
        <taxon>Chlorophyta</taxon>
        <taxon>core chlorophytes</taxon>
        <taxon>Chlorophyceae</taxon>
        <taxon>CS clade</taxon>
        <taxon>Chlamydomonadales</taxon>
        <taxon>Chlamydomonadaceae</taxon>
        <taxon>Chlamydomonas</taxon>
    </lineage>
</organism>
<proteinExistence type="predicted"/>
<protein>
    <submittedName>
        <fullName evidence="2">Uncharacterized protein</fullName>
    </submittedName>
</protein>
<keyword evidence="3" id="KW-1185">Reference proteome</keyword>
<evidence type="ECO:0000313" key="3">
    <source>
        <dbReference type="Proteomes" id="UP000650467"/>
    </source>
</evidence>
<accession>A0A835SHJ6</accession>
<gene>
    <name evidence="2" type="ORF">HXX76_014155</name>
</gene>
<dbReference type="AlphaFoldDB" id="A0A835SHJ6"/>
<comment type="caution">
    <text evidence="2">The sequence shown here is derived from an EMBL/GenBank/DDBJ whole genome shotgun (WGS) entry which is preliminary data.</text>
</comment>
<dbReference type="EMBL" id="JAEHOC010000060">
    <property type="protein sequence ID" value="KAG2424997.1"/>
    <property type="molecule type" value="Genomic_DNA"/>
</dbReference>
<name>A0A835SHJ6_CHLIN</name>
<dbReference type="Proteomes" id="UP000650467">
    <property type="component" value="Unassembled WGS sequence"/>
</dbReference>
<sequence>MSTSTATSTGSASSPSKNYFTIVSPRLPDSDKVNKATGKSRNSSGLFHSDSRDTAAGKAATKVYNSIFKQQGKMVFVFHIARNKDKDRGYPYVAIIEKIDKVISRGEGSDKTNIRFTLGRRVYSLAGKQVHHEVKRLLDPSVVAYDSEGKRLPPLPAAGEDVKSRIRSIMQERGATFRAPAAAAAGSSR</sequence>